<keyword evidence="2" id="KW-1185">Reference proteome</keyword>
<reference evidence="1 2" key="1">
    <citation type="submission" date="2018-12" db="EMBL/GenBank/DDBJ databases">
        <authorList>
            <consortium name="Pathogen Informatics"/>
        </authorList>
    </citation>
    <scope>NUCLEOTIDE SEQUENCE [LARGE SCALE GENOMIC DNA]</scope>
    <source>
        <strain evidence="1 2">NCTC12967</strain>
    </source>
</reference>
<name>A0A3S4UAD6_9ACTN</name>
<protein>
    <submittedName>
        <fullName evidence="1">Uncharacterized protein</fullName>
    </submittedName>
</protein>
<proteinExistence type="predicted"/>
<sequence length="311" mass="33852">MVSPTCRRARLALSESPGQRGRAKDWIGPMVALGSRAAHHHRKAGDRQLVIALSVPKRDFAATLIGCGWVLASKAPMLPDPLFTLKGIKPGQPLRAVNSRHVITETFSSLNEATDPPQVQFAGSTWQVDGIRALAALAELDTPEKELRPEPGSIEHMAHLDLTWDARLALPAADLAVIGTLKWLEQDLNAYLTKENDTHRPSSIRSLLKPKTDKVATWFTRLFSSARLADQLPLPKDLNAVILDGNGAISYLGEIETPVAICVLDRSVADETAAELVTQLRNTHGEPLSLSDDLDWRPPQGVEALAFTVAL</sequence>
<evidence type="ECO:0000313" key="1">
    <source>
        <dbReference type="EMBL" id="VEH68901.1"/>
    </source>
</evidence>
<dbReference type="Proteomes" id="UP000273044">
    <property type="component" value="Chromosome"/>
</dbReference>
<gene>
    <name evidence="1" type="ORF">NCTC12967_00163</name>
</gene>
<dbReference type="EMBL" id="LR134406">
    <property type="protein sequence ID" value="VEH68901.1"/>
    <property type="molecule type" value="Genomic_DNA"/>
</dbReference>
<accession>A0A3S4UAD6</accession>
<organism evidence="1 2">
    <name type="scientific">Arachnia propionica</name>
    <dbReference type="NCBI Taxonomy" id="1750"/>
    <lineage>
        <taxon>Bacteria</taxon>
        <taxon>Bacillati</taxon>
        <taxon>Actinomycetota</taxon>
        <taxon>Actinomycetes</taxon>
        <taxon>Propionibacteriales</taxon>
        <taxon>Propionibacteriaceae</taxon>
        <taxon>Arachnia</taxon>
    </lineage>
</organism>
<evidence type="ECO:0000313" key="2">
    <source>
        <dbReference type="Proteomes" id="UP000273044"/>
    </source>
</evidence>
<dbReference type="AlphaFoldDB" id="A0A3S4UAD6"/>